<proteinExistence type="predicted"/>
<accession>A0A3N4IGB7</accession>
<dbReference type="Proteomes" id="UP000275078">
    <property type="component" value="Unassembled WGS sequence"/>
</dbReference>
<dbReference type="EMBL" id="ML119656">
    <property type="protein sequence ID" value="RPA84859.1"/>
    <property type="molecule type" value="Genomic_DNA"/>
</dbReference>
<organism evidence="1 2">
    <name type="scientific">Ascobolus immersus RN42</name>
    <dbReference type="NCBI Taxonomy" id="1160509"/>
    <lineage>
        <taxon>Eukaryota</taxon>
        <taxon>Fungi</taxon>
        <taxon>Dikarya</taxon>
        <taxon>Ascomycota</taxon>
        <taxon>Pezizomycotina</taxon>
        <taxon>Pezizomycetes</taxon>
        <taxon>Pezizales</taxon>
        <taxon>Ascobolaceae</taxon>
        <taxon>Ascobolus</taxon>
    </lineage>
</organism>
<gene>
    <name evidence="1" type="ORF">BJ508DRAFT_303261</name>
</gene>
<reference evidence="1 2" key="1">
    <citation type="journal article" date="2018" name="Nat. Ecol. Evol.">
        <title>Pezizomycetes genomes reveal the molecular basis of ectomycorrhizal truffle lifestyle.</title>
        <authorList>
            <person name="Murat C."/>
            <person name="Payen T."/>
            <person name="Noel B."/>
            <person name="Kuo A."/>
            <person name="Morin E."/>
            <person name="Chen J."/>
            <person name="Kohler A."/>
            <person name="Krizsan K."/>
            <person name="Balestrini R."/>
            <person name="Da Silva C."/>
            <person name="Montanini B."/>
            <person name="Hainaut M."/>
            <person name="Levati E."/>
            <person name="Barry K.W."/>
            <person name="Belfiori B."/>
            <person name="Cichocki N."/>
            <person name="Clum A."/>
            <person name="Dockter R.B."/>
            <person name="Fauchery L."/>
            <person name="Guy J."/>
            <person name="Iotti M."/>
            <person name="Le Tacon F."/>
            <person name="Lindquist E.A."/>
            <person name="Lipzen A."/>
            <person name="Malagnac F."/>
            <person name="Mello A."/>
            <person name="Molinier V."/>
            <person name="Miyauchi S."/>
            <person name="Poulain J."/>
            <person name="Riccioni C."/>
            <person name="Rubini A."/>
            <person name="Sitrit Y."/>
            <person name="Splivallo R."/>
            <person name="Traeger S."/>
            <person name="Wang M."/>
            <person name="Zifcakova L."/>
            <person name="Wipf D."/>
            <person name="Zambonelli A."/>
            <person name="Paolocci F."/>
            <person name="Nowrousian M."/>
            <person name="Ottonello S."/>
            <person name="Baldrian P."/>
            <person name="Spatafora J.W."/>
            <person name="Henrissat B."/>
            <person name="Nagy L.G."/>
            <person name="Aury J.M."/>
            <person name="Wincker P."/>
            <person name="Grigoriev I.V."/>
            <person name="Bonfante P."/>
            <person name="Martin F.M."/>
        </authorList>
    </citation>
    <scope>NUCLEOTIDE SEQUENCE [LARGE SCALE GENOMIC DNA]</scope>
    <source>
        <strain evidence="1 2">RN42</strain>
    </source>
</reference>
<name>A0A3N4IGB7_ASCIM</name>
<keyword evidence="2" id="KW-1185">Reference proteome</keyword>
<sequence>MRYQLGQSPIERLPAELKLDIVLLLDFPTVFSLGAAFTSFHELYAGRQRLIQKAIISRDHSRESIQLLDRFRPSSNRMGTTGMGTLSMVIFANFHSWIDEHQYFGCFAHAEELEDTRQRLSCEEGIVGNLDDAMLLVEIEAYVDMLYSEARQFGLRTPVDHIFKLPPKSKQDPESKKALELAVLKMKPPGDEGGDDPSVRAMIRKALLQFMIITTHFHDQAFAEQASFTHHCNYDALKAKENLMREEWLCSTGRKEDGLSYTNPPTVYDYSYIKELPLSDITAVLSITTPVVHCLYNPPSNRKRLGDNREDFRDLRCHPTLSSQLLHSVSSFLEEYVWTVGYGAWKPDFRQRLEQFHRRMDDFKELAWPSVYEARFKHKRVLLSPSLWKESTCTGIRAGDCEYKIGDILSLKAERSIFP</sequence>
<evidence type="ECO:0008006" key="3">
    <source>
        <dbReference type="Google" id="ProtNLM"/>
    </source>
</evidence>
<dbReference type="AlphaFoldDB" id="A0A3N4IGB7"/>
<evidence type="ECO:0000313" key="2">
    <source>
        <dbReference type="Proteomes" id="UP000275078"/>
    </source>
</evidence>
<evidence type="ECO:0000313" key="1">
    <source>
        <dbReference type="EMBL" id="RPA84859.1"/>
    </source>
</evidence>
<protein>
    <recommendedName>
        <fullName evidence="3">F-box domain-containing protein</fullName>
    </recommendedName>
</protein>